<evidence type="ECO:0000313" key="16">
    <source>
        <dbReference type="EMBL" id="NEW57035.1"/>
    </source>
</evidence>
<comment type="catalytic activity">
    <reaction evidence="11">
        <text>O-phospho-L-serine + H2O = L-serine + phosphate</text>
        <dbReference type="Rhea" id="RHEA:21208"/>
        <dbReference type="ChEBI" id="CHEBI:15377"/>
        <dbReference type="ChEBI" id="CHEBI:33384"/>
        <dbReference type="ChEBI" id="CHEBI:43474"/>
        <dbReference type="ChEBI" id="CHEBI:57524"/>
        <dbReference type="EC" id="3.1.3.3"/>
    </reaction>
</comment>
<dbReference type="InterPro" id="IPR050582">
    <property type="entry name" value="HAD-like_SerB"/>
</dbReference>
<evidence type="ECO:0000256" key="10">
    <source>
        <dbReference type="ARBA" id="ARBA00031693"/>
    </source>
</evidence>
<dbReference type="InterPro" id="IPR045865">
    <property type="entry name" value="ACT-like_dom_sf"/>
</dbReference>
<keyword evidence="5" id="KW-0028">Amino-acid biosynthesis</keyword>
<feature type="domain" description="ACT" evidence="14">
    <location>
        <begin position="7"/>
        <end position="82"/>
    </location>
</feature>
<dbReference type="Proteomes" id="UP000468928">
    <property type="component" value="Unassembled WGS sequence"/>
</dbReference>
<dbReference type="Proteomes" id="UP000470876">
    <property type="component" value="Unassembled WGS sequence"/>
</dbReference>
<dbReference type="SUPFAM" id="SSF55021">
    <property type="entry name" value="ACT-like"/>
    <property type="match status" value="1"/>
</dbReference>
<name>A0A6P1DD76_9NOCA</name>
<dbReference type="Gene3D" id="3.40.50.1000">
    <property type="entry name" value="HAD superfamily/HAD-like"/>
    <property type="match status" value="1"/>
</dbReference>
<reference evidence="17 18" key="1">
    <citation type="submission" date="2020-01" db="EMBL/GenBank/DDBJ databases">
        <title>Genetics and antimicrobial susceptibilities of Nocardia species isolated from the soil; a comparison with species isolated from humans.</title>
        <authorList>
            <person name="Carrasco G."/>
            <person name="Monzon S."/>
            <person name="Sansegundo M."/>
            <person name="Garcia E."/>
            <person name="Garrido N."/>
            <person name="Medina M.J."/>
            <person name="Villalon P."/>
            <person name="Ramirez-Arocha A.C."/>
            <person name="Jimenez P."/>
            <person name="Cuesta I."/>
            <person name="Valdezate S."/>
        </authorList>
    </citation>
    <scope>NUCLEOTIDE SEQUENCE [LARGE SCALE GENOMIC DNA]</scope>
    <source>
        <strain evidence="15 17">CNM20110639</strain>
        <strain evidence="16 18">CNM20110649</strain>
    </source>
</reference>
<organism evidence="15 17">
    <name type="scientific">Nocardia cyriacigeorgica</name>
    <dbReference type="NCBI Taxonomy" id="135487"/>
    <lineage>
        <taxon>Bacteria</taxon>
        <taxon>Bacillati</taxon>
        <taxon>Actinomycetota</taxon>
        <taxon>Actinomycetes</taxon>
        <taxon>Mycobacteriales</taxon>
        <taxon>Nocardiaceae</taxon>
        <taxon>Nocardia</taxon>
    </lineage>
</organism>
<keyword evidence="6" id="KW-0479">Metal-binding</keyword>
<dbReference type="SFLD" id="SFLDG01137">
    <property type="entry name" value="C1.6.1:_Phosphoserine_Phosphat"/>
    <property type="match status" value="1"/>
</dbReference>
<dbReference type="AlphaFoldDB" id="A0A6P1DD76"/>
<dbReference type="EMBL" id="JAAGUX010000024">
    <property type="protein sequence ID" value="NEW57035.1"/>
    <property type="molecule type" value="Genomic_DNA"/>
</dbReference>
<dbReference type="InterPro" id="IPR049148">
    <property type="entry name" value="PSP_ACT"/>
</dbReference>
<evidence type="ECO:0000256" key="1">
    <source>
        <dbReference type="ARBA" id="ARBA00001946"/>
    </source>
</evidence>
<comment type="pathway">
    <text evidence="2">Amino-acid biosynthesis; L-serine biosynthesis; L-serine from 3-phospho-D-glycerate: step 3/3.</text>
</comment>
<dbReference type="FunFam" id="3.40.50.1000:FF:000041">
    <property type="entry name" value="Phosphoserine phosphatase SerB"/>
    <property type="match status" value="1"/>
</dbReference>
<dbReference type="InterPro" id="IPR004469">
    <property type="entry name" value="PSP"/>
</dbReference>
<dbReference type="SUPFAM" id="SSF56784">
    <property type="entry name" value="HAD-like"/>
    <property type="match status" value="1"/>
</dbReference>
<accession>A0A6P1DD76</accession>
<dbReference type="NCBIfam" id="TIGR01488">
    <property type="entry name" value="HAD-SF-IB"/>
    <property type="match status" value="1"/>
</dbReference>
<sequence>MADTTVLVTVTGPDRPGVTSVLLAALSRHEVSLLDVEQVVIRGRLTLGVLVTCPNDPEELQDELEEAMNTVGMHVDVDIDAEPVRAPVPTHAVVILGAPVTARAFSAVSSQLAALGANIDAIRGVADYPVTGMELMVSATDTGDDTDSRLRTALADVAVAEEVDVAVERAGLARRAKRLIVFDVDSTLIQGEVIEMLAAHAGVEDEVRNVTEAAMRGEIDFGESLRQRVATLAGLDESVIEEVAERIELTPGARTTIRTLRRLGFRCGVVSGGFRQVIEPLAHDLELDFVQANTLEIVDGKLTGRVVGDIVDRAAKATALRKFAAEAGVPMEQTVAVGDGANDIDMLNAAGLGVAFNAKPALREIADAALSHPYLDAVLFILGVTRDEVEAADAKDGLLRRVPLG</sequence>
<dbReference type="GO" id="GO:0006564">
    <property type="term" value="P:L-serine biosynthetic process"/>
    <property type="evidence" value="ECO:0007669"/>
    <property type="project" value="UniProtKB-KW"/>
</dbReference>
<evidence type="ECO:0000256" key="9">
    <source>
        <dbReference type="ARBA" id="ARBA00023299"/>
    </source>
</evidence>
<gene>
    <name evidence="15" type="primary">serB</name>
    <name evidence="15" type="ORF">GV789_24030</name>
    <name evidence="16" type="ORF">GV794_15420</name>
</gene>
<dbReference type="RefSeq" id="WP_163825485.1">
    <property type="nucleotide sequence ID" value="NZ_JAAGUX010000024.1"/>
</dbReference>
<evidence type="ECO:0000256" key="12">
    <source>
        <dbReference type="ARBA" id="ARBA00048523"/>
    </source>
</evidence>
<dbReference type="InterPro" id="IPR023214">
    <property type="entry name" value="HAD_sf"/>
</dbReference>
<dbReference type="Pfam" id="PF21086">
    <property type="entry name" value="ACT_PSP_2"/>
    <property type="match status" value="1"/>
</dbReference>
<dbReference type="Gene3D" id="3.30.70.260">
    <property type="match status" value="2"/>
</dbReference>
<dbReference type="GO" id="GO:0036424">
    <property type="term" value="F:L-phosphoserine phosphatase activity"/>
    <property type="evidence" value="ECO:0007669"/>
    <property type="project" value="InterPro"/>
</dbReference>
<evidence type="ECO:0000256" key="6">
    <source>
        <dbReference type="ARBA" id="ARBA00022723"/>
    </source>
</evidence>
<evidence type="ECO:0000256" key="8">
    <source>
        <dbReference type="ARBA" id="ARBA00022842"/>
    </source>
</evidence>
<dbReference type="GO" id="GO:0000287">
    <property type="term" value="F:magnesium ion binding"/>
    <property type="evidence" value="ECO:0007669"/>
    <property type="project" value="TreeGrafter"/>
</dbReference>
<evidence type="ECO:0000259" key="14">
    <source>
        <dbReference type="PROSITE" id="PS51671"/>
    </source>
</evidence>
<dbReference type="UniPathway" id="UPA00135">
    <property type="reaction ID" value="UER00198"/>
</dbReference>
<evidence type="ECO:0000256" key="5">
    <source>
        <dbReference type="ARBA" id="ARBA00022605"/>
    </source>
</evidence>
<protein>
    <recommendedName>
        <fullName evidence="4">phosphoserine phosphatase</fullName>
        <ecNumber evidence="4">3.1.3.3</ecNumber>
    </recommendedName>
    <alternativeName>
        <fullName evidence="10">O-phosphoserine phosphohydrolase</fullName>
    </alternativeName>
</protein>
<feature type="active site" description="Proton donor" evidence="13">
    <location>
        <position position="185"/>
    </location>
</feature>
<dbReference type="InterPro" id="IPR002912">
    <property type="entry name" value="ACT_dom"/>
</dbReference>
<dbReference type="CDD" id="cd04870">
    <property type="entry name" value="ACT_PSP_1"/>
    <property type="match status" value="1"/>
</dbReference>
<evidence type="ECO:0000256" key="3">
    <source>
        <dbReference type="ARBA" id="ARBA00009184"/>
    </source>
</evidence>
<keyword evidence="8" id="KW-0460">Magnesium</keyword>
<dbReference type="GO" id="GO:0005737">
    <property type="term" value="C:cytoplasm"/>
    <property type="evidence" value="ECO:0007669"/>
    <property type="project" value="TreeGrafter"/>
</dbReference>
<dbReference type="NCBIfam" id="TIGR00338">
    <property type="entry name" value="serB"/>
    <property type="match status" value="1"/>
</dbReference>
<comment type="cofactor">
    <cofactor evidence="1">
        <name>Mg(2+)</name>
        <dbReference type="ChEBI" id="CHEBI:18420"/>
    </cofactor>
</comment>
<evidence type="ECO:0000256" key="13">
    <source>
        <dbReference type="PIRSR" id="PIRSR604469-1"/>
    </source>
</evidence>
<evidence type="ECO:0000256" key="11">
    <source>
        <dbReference type="ARBA" id="ARBA00048138"/>
    </source>
</evidence>
<dbReference type="Pfam" id="PF12710">
    <property type="entry name" value="HAD"/>
    <property type="match status" value="1"/>
</dbReference>
<evidence type="ECO:0000313" key="15">
    <source>
        <dbReference type="EMBL" id="NEW47489.1"/>
    </source>
</evidence>
<keyword evidence="18" id="KW-1185">Reference proteome</keyword>
<comment type="caution">
    <text evidence="15">The sequence shown here is derived from an EMBL/GenBank/DDBJ whole genome shotgun (WGS) entry which is preliminary data.</text>
</comment>
<dbReference type="EMBL" id="JAAGUZ010000086">
    <property type="protein sequence ID" value="NEW47489.1"/>
    <property type="molecule type" value="Genomic_DNA"/>
</dbReference>
<evidence type="ECO:0000256" key="4">
    <source>
        <dbReference type="ARBA" id="ARBA00012640"/>
    </source>
</evidence>
<feature type="active site" description="Nucleophile" evidence="13">
    <location>
        <position position="183"/>
    </location>
</feature>
<dbReference type="SFLD" id="SFLDG01136">
    <property type="entry name" value="C1.6:_Phosphoserine_Phosphatas"/>
    <property type="match status" value="1"/>
</dbReference>
<dbReference type="InterPro" id="IPR036412">
    <property type="entry name" value="HAD-like_sf"/>
</dbReference>
<dbReference type="Pfam" id="PF13740">
    <property type="entry name" value="ACT_6"/>
    <property type="match status" value="1"/>
</dbReference>
<dbReference type="SFLD" id="SFLDF00029">
    <property type="entry name" value="phosphoserine_phosphatase"/>
    <property type="match status" value="1"/>
</dbReference>
<proteinExistence type="inferred from homology"/>
<evidence type="ECO:0000313" key="17">
    <source>
        <dbReference type="Proteomes" id="UP000468928"/>
    </source>
</evidence>
<evidence type="ECO:0000256" key="7">
    <source>
        <dbReference type="ARBA" id="ARBA00022801"/>
    </source>
</evidence>
<dbReference type="PANTHER" id="PTHR43344">
    <property type="entry name" value="PHOSPHOSERINE PHOSPHATASE"/>
    <property type="match status" value="1"/>
</dbReference>
<comment type="similarity">
    <text evidence="3">Belongs to the HAD-like hydrolase superfamily. SerB family.</text>
</comment>
<keyword evidence="7 15" id="KW-0378">Hydrolase</keyword>
<evidence type="ECO:0000256" key="2">
    <source>
        <dbReference type="ARBA" id="ARBA00005135"/>
    </source>
</evidence>
<dbReference type="EC" id="3.1.3.3" evidence="4"/>
<dbReference type="PROSITE" id="PS51671">
    <property type="entry name" value="ACT"/>
    <property type="match status" value="1"/>
</dbReference>
<dbReference type="CDD" id="cd07500">
    <property type="entry name" value="HAD_PSP"/>
    <property type="match status" value="1"/>
</dbReference>
<dbReference type="PANTHER" id="PTHR43344:SF2">
    <property type="entry name" value="PHOSPHOSERINE PHOSPHATASE"/>
    <property type="match status" value="1"/>
</dbReference>
<dbReference type="SFLD" id="SFLDS00003">
    <property type="entry name" value="Haloacid_Dehalogenase"/>
    <property type="match status" value="1"/>
</dbReference>
<keyword evidence="9" id="KW-0718">Serine biosynthesis</keyword>
<evidence type="ECO:0000313" key="18">
    <source>
        <dbReference type="Proteomes" id="UP000470876"/>
    </source>
</evidence>
<comment type="catalytic activity">
    <reaction evidence="12">
        <text>O-phospho-D-serine + H2O = D-serine + phosphate</text>
        <dbReference type="Rhea" id="RHEA:24873"/>
        <dbReference type="ChEBI" id="CHEBI:15377"/>
        <dbReference type="ChEBI" id="CHEBI:35247"/>
        <dbReference type="ChEBI" id="CHEBI:43474"/>
        <dbReference type="ChEBI" id="CHEBI:58680"/>
        <dbReference type="EC" id="3.1.3.3"/>
    </reaction>
</comment>